<dbReference type="RefSeq" id="WP_209985848.1">
    <property type="nucleotide sequence ID" value="NZ_JAGINO010000017.1"/>
</dbReference>
<protein>
    <recommendedName>
        <fullName evidence="1">Putative exodeoxyribonuclease 8 PDDEXK-like domain-containing protein</fullName>
    </recommendedName>
</protein>
<dbReference type="Gene3D" id="3.90.320.10">
    <property type="match status" value="1"/>
</dbReference>
<dbReference type="InterPro" id="IPR024432">
    <property type="entry name" value="Put_RecE_PDDEXK-like_dom"/>
</dbReference>
<keyword evidence="3" id="KW-1185">Reference proteome</keyword>
<dbReference type="InterPro" id="IPR011604">
    <property type="entry name" value="PDDEXK-like_dom_sf"/>
</dbReference>
<accession>A0ABU0MPG0</accession>
<gene>
    <name evidence="2" type="ORF">QO018_004238</name>
</gene>
<dbReference type="EMBL" id="JAUSVU010000017">
    <property type="protein sequence ID" value="MDQ0535360.1"/>
    <property type="molecule type" value="Genomic_DNA"/>
</dbReference>
<evidence type="ECO:0000259" key="1">
    <source>
        <dbReference type="Pfam" id="PF12684"/>
    </source>
</evidence>
<dbReference type="Proteomes" id="UP001244552">
    <property type="component" value="Unassembled WGS sequence"/>
</dbReference>
<sequence length="273" mass="30220">MNALHTVPADIAPGVYEIDAEAYHAGPGASVSMLRAFADSPARMRFGIRRETATQRFGTLIHCAVLEPDTLDARFCATDLERFDSRTAAYKAEAERADGRELVKRAEFDEACRIRDAAHAHPIAGELLAPAGLLVERSFYWTCPETGLLLRGRADGLRPDMRVIVDLKSTTDASPREFARSAAEYRYHWQAAHYCDGVAAAAGWEPEAFIFIAVEKAAPFLVGVYELDAIDMDKARERLSDTKAAFAESLLNDVWPGHSASLERLDLPEWAHR</sequence>
<organism evidence="2 3">
    <name type="scientific">Azospirillum picis</name>
    <dbReference type="NCBI Taxonomy" id="488438"/>
    <lineage>
        <taxon>Bacteria</taxon>
        <taxon>Pseudomonadati</taxon>
        <taxon>Pseudomonadota</taxon>
        <taxon>Alphaproteobacteria</taxon>
        <taxon>Rhodospirillales</taxon>
        <taxon>Azospirillaceae</taxon>
        <taxon>Azospirillum</taxon>
    </lineage>
</organism>
<name>A0ABU0MPG0_9PROT</name>
<feature type="domain" description="Putative exodeoxyribonuclease 8 PDDEXK-like" evidence="1">
    <location>
        <begin position="30"/>
        <end position="263"/>
    </location>
</feature>
<reference evidence="2 3" key="1">
    <citation type="submission" date="2023-07" db="EMBL/GenBank/DDBJ databases">
        <title>Genomic Encyclopedia of Type Strains, Phase IV (KMG-IV): sequencing the most valuable type-strain genomes for metagenomic binning, comparative biology and taxonomic classification.</title>
        <authorList>
            <person name="Goeker M."/>
        </authorList>
    </citation>
    <scope>NUCLEOTIDE SEQUENCE [LARGE SCALE GENOMIC DNA]</scope>
    <source>
        <strain evidence="2 3">DSM 19922</strain>
    </source>
</reference>
<dbReference type="Pfam" id="PF12684">
    <property type="entry name" value="DUF3799"/>
    <property type="match status" value="1"/>
</dbReference>
<evidence type="ECO:0000313" key="2">
    <source>
        <dbReference type="EMBL" id="MDQ0535360.1"/>
    </source>
</evidence>
<proteinExistence type="predicted"/>
<evidence type="ECO:0000313" key="3">
    <source>
        <dbReference type="Proteomes" id="UP001244552"/>
    </source>
</evidence>
<comment type="caution">
    <text evidence="2">The sequence shown here is derived from an EMBL/GenBank/DDBJ whole genome shotgun (WGS) entry which is preliminary data.</text>
</comment>